<evidence type="ECO:0000313" key="1">
    <source>
        <dbReference type="EMBL" id="PPS08199.1"/>
    </source>
</evidence>
<accession>A0A2P5XXY4</accession>
<sequence>MNGLLELDLWRILGQGNDEIGEGYSGSGRGSARPCPSFQPVHFMVFEIRCFGAHSHVARPFHSSLASPMPVYAGARLCSFDRLNHGHPVASPGMCTAYGMPVCLAMRF</sequence>
<name>A0A2P5XXY4_GOSBA</name>
<reference evidence="1 2" key="1">
    <citation type="submission" date="2015-01" db="EMBL/GenBank/DDBJ databases">
        <title>Genome of allotetraploid Gossypium barbadense reveals genomic plasticity and fiber elongation in cotton evolution.</title>
        <authorList>
            <person name="Chen X."/>
            <person name="Liu X."/>
            <person name="Zhao B."/>
            <person name="Zheng H."/>
            <person name="Hu Y."/>
            <person name="Lu G."/>
            <person name="Yang C."/>
            <person name="Chen J."/>
            <person name="Shan C."/>
            <person name="Zhang L."/>
            <person name="Zhou Y."/>
            <person name="Wang L."/>
            <person name="Guo W."/>
            <person name="Bai Y."/>
            <person name="Ruan J."/>
            <person name="Shangguan X."/>
            <person name="Mao Y."/>
            <person name="Jiang J."/>
            <person name="Zhu Y."/>
            <person name="Lei J."/>
            <person name="Kang H."/>
            <person name="Chen S."/>
            <person name="He X."/>
            <person name="Wang R."/>
            <person name="Wang Y."/>
            <person name="Chen J."/>
            <person name="Wang L."/>
            <person name="Yu S."/>
            <person name="Wang B."/>
            <person name="Wei J."/>
            <person name="Song S."/>
            <person name="Lu X."/>
            <person name="Gao Z."/>
            <person name="Gu W."/>
            <person name="Deng X."/>
            <person name="Ma D."/>
            <person name="Wang S."/>
            <person name="Liang W."/>
            <person name="Fang L."/>
            <person name="Cai C."/>
            <person name="Zhu X."/>
            <person name="Zhou B."/>
            <person name="Zhang Y."/>
            <person name="Chen Z."/>
            <person name="Xu S."/>
            <person name="Zhu R."/>
            <person name="Wang S."/>
            <person name="Zhang T."/>
            <person name="Zhao G."/>
        </authorList>
    </citation>
    <scope>NUCLEOTIDE SEQUENCE [LARGE SCALE GENOMIC DNA]</scope>
    <source>
        <strain evidence="2">cv. Xinhai21</strain>
        <tissue evidence="1">Leaf</tissue>
    </source>
</reference>
<dbReference type="AlphaFoldDB" id="A0A2P5XXY4"/>
<organism evidence="1 2">
    <name type="scientific">Gossypium barbadense</name>
    <name type="common">Sea Island cotton</name>
    <name type="synonym">Hibiscus barbadensis</name>
    <dbReference type="NCBI Taxonomy" id="3634"/>
    <lineage>
        <taxon>Eukaryota</taxon>
        <taxon>Viridiplantae</taxon>
        <taxon>Streptophyta</taxon>
        <taxon>Embryophyta</taxon>
        <taxon>Tracheophyta</taxon>
        <taxon>Spermatophyta</taxon>
        <taxon>Magnoliopsida</taxon>
        <taxon>eudicotyledons</taxon>
        <taxon>Gunneridae</taxon>
        <taxon>Pentapetalae</taxon>
        <taxon>rosids</taxon>
        <taxon>malvids</taxon>
        <taxon>Malvales</taxon>
        <taxon>Malvaceae</taxon>
        <taxon>Malvoideae</taxon>
        <taxon>Gossypium</taxon>
    </lineage>
</organism>
<dbReference type="Proteomes" id="UP000239757">
    <property type="component" value="Unassembled WGS sequence"/>
</dbReference>
<proteinExistence type="predicted"/>
<evidence type="ECO:0000313" key="2">
    <source>
        <dbReference type="Proteomes" id="UP000239757"/>
    </source>
</evidence>
<protein>
    <submittedName>
        <fullName evidence="1">Uncharacterized protein</fullName>
    </submittedName>
</protein>
<gene>
    <name evidence="1" type="ORF">GOBAR_AA12451</name>
</gene>
<dbReference type="EMBL" id="KZ664046">
    <property type="protein sequence ID" value="PPS08199.1"/>
    <property type="molecule type" value="Genomic_DNA"/>
</dbReference>